<feature type="transmembrane region" description="Helical" evidence="1">
    <location>
        <begin position="80"/>
        <end position="97"/>
    </location>
</feature>
<name>A0A5A7SDK2_9NOCA</name>
<organism evidence="2 3">
    <name type="scientific">Antrihabitans cavernicola</name>
    <dbReference type="NCBI Taxonomy" id="2495913"/>
    <lineage>
        <taxon>Bacteria</taxon>
        <taxon>Bacillati</taxon>
        <taxon>Actinomycetota</taxon>
        <taxon>Actinomycetes</taxon>
        <taxon>Mycobacteriales</taxon>
        <taxon>Nocardiaceae</taxon>
        <taxon>Antrihabitans</taxon>
    </lineage>
</organism>
<sequence>MPKQSASSAPPKPIRWAGSLVALEGAVAFVVAVILVIRALLGHDQSQASGYGTAIWFLILGGAVSAGGVALLTGRRWGRAIAVVAQVLLLPVAWALLTDSHRPLLGILLGVVVVACLGLLFSPPASQWMALEYGDVDDA</sequence>
<dbReference type="Proteomes" id="UP000322244">
    <property type="component" value="Unassembled WGS sequence"/>
</dbReference>
<comment type="caution">
    <text evidence="2">The sequence shown here is derived from an EMBL/GenBank/DDBJ whole genome shotgun (WGS) entry which is preliminary data.</text>
</comment>
<feature type="transmembrane region" description="Helical" evidence="1">
    <location>
        <begin position="103"/>
        <end position="121"/>
    </location>
</feature>
<accession>A0A5A7SDK2</accession>
<keyword evidence="1" id="KW-0472">Membrane</keyword>
<keyword evidence="3" id="KW-1185">Reference proteome</keyword>
<feature type="transmembrane region" description="Helical" evidence="1">
    <location>
        <begin position="20"/>
        <end position="41"/>
    </location>
</feature>
<proteinExistence type="predicted"/>
<dbReference type="EMBL" id="VLNY01000002">
    <property type="protein sequence ID" value="KAA0024006.1"/>
    <property type="molecule type" value="Genomic_DNA"/>
</dbReference>
<keyword evidence="1" id="KW-1133">Transmembrane helix</keyword>
<protein>
    <recommendedName>
        <fullName evidence="4">Integral membrane protein</fullName>
    </recommendedName>
</protein>
<feature type="transmembrane region" description="Helical" evidence="1">
    <location>
        <begin position="53"/>
        <end position="73"/>
    </location>
</feature>
<evidence type="ECO:0008006" key="4">
    <source>
        <dbReference type="Google" id="ProtNLM"/>
    </source>
</evidence>
<gene>
    <name evidence="2" type="ORF">FOY51_05370</name>
</gene>
<evidence type="ECO:0000256" key="1">
    <source>
        <dbReference type="SAM" id="Phobius"/>
    </source>
</evidence>
<reference evidence="2 3" key="1">
    <citation type="submission" date="2019-07" db="EMBL/GenBank/DDBJ databases">
        <title>Rhodococcus cavernicolus sp. nov., isolated from a cave.</title>
        <authorList>
            <person name="Lee S.D."/>
        </authorList>
    </citation>
    <scope>NUCLEOTIDE SEQUENCE [LARGE SCALE GENOMIC DNA]</scope>
    <source>
        <strain evidence="2 3">C1-24</strain>
    </source>
</reference>
<dbReference type="RefSeq" id="WP_149429166.1">
    <property type="nucleotide sequence ID" value="NZ_VLNY01000002.1"/>
</dbReference>
<dbReference type="AlphaFoldDB" id="A0A5A7SDK2"/>
<keyword evidence="1" id="KW-0812">Transmembrane</keyword>
<evidence type="ECO:0000313" key="2">
    <source>
        <dbReference type="EMBL" id="KAA0024006.1"/>
    </source>
</evidence>
<evidence type="ECO:0000313" key="3">
    <source>
        <dbReference type="Proteomes" id="UP000322244"/>
    </source>
</evidence>